<dbReference type="Proteomes" id="UP001239111">
    <property type="component" value="Chromosome 2"/>
</dbReference>
<sequence>MFEFGASTYQQVMSSINPTLKTTTTRPSSCPPRPPLLTSPKTDSPSGVNTIESSPSAGTLVESRLAIPGSNQTRKRSASSPPSLVLPRAESICVGIMDQSPFLDDLNVPEHAKLLGKYIQTTNATMQNTILEQLTQMYSRLTDKAGSTQANTRAISNLHSRIQSHALY</sequence>
<gene>
    <name evidence="1" type="ORF">QAD02_013226</name>
</gene>
<dbReference type="EMBL" id="CM056742">
    <property type="protein sequence ID" value="KAJ8677439.1"/>
    <property type="molecule type" value="Genomic_DNA"/>
</dbReference>
<reference evidence="1" key="1">
    <citation type="submission" date="2023-04" db="EMBL/GenBank/DDBJ databases">
        <title>A chromosome-level genome assembly of the parasitoid wasp Eretmocerus hayati.</title>
        <authorList>
            <person name="Zhong Y."/>
            <person name="Liu S."/>
            <person name="Liu Y."/>
        </authorList>
    </citation>
    <scope>NUCLEOTIDE SEQUENCE</scope>
    <source>
        <strain evidence="1">ZJU_SS_LIU_2023</strain>
    </source>
</reference>
<comment type="caution">
    <text evidence="1">The sequence shown here is derived from an EMBL/GenBank/DDBJ whole genome shotgun (WGS) entry which is preliminary data.</text>
</comment>
<evidence type="ECO:0000313" key="1">
    <source>
        <dbReference type="EMBL" id="KAJ8677439.1"/>
    </source>
</evidence>
<accession>A0ACC2P1K9</accession>
<organism evidence="1 2">
    <name type="scientific">Eretmocerus hayati</name>
    <dbReference type="NCBI Taxonomy" id="131215"/>
    <lineage>
        <taxon>Eukaryota</taxon>
        <taxon>Metazoa</taxon>
        <taxon>Ecdysozoa</taxon>
        <taxon>Arthropoda</taxon>
        <taxon>Hexapoda</taxon>
        <taxon>Insecta</taxon>
        <taxon>Pterygota</taxon>
        <taxon>Neoptera</taxon>
        <taxon>Endopterygota</taxon>
        <taxon>Hymenoptera</taxon>
        <taxon>Apocrita</taxon>
        <taxon>Proctotrupomorpha</taxon>
        <taxon>Chalcidoidea</taxon>
        <taxon>Aphelinidae</taxon>
        <taxon>Aphelininae</taxon>
        <taxon>Eretmocerus</taxon>
    </lineage>
</organism>
<protein>
    <submittedName>
        <fullName evidence="1">Uncharacterized protein</fullName>
    </submittedName>
</protein>
<proteinExistence type="predicted"/>
<evidence type="ECO:0000313" key="2">
    <source>
        <dbReference type="Proteomes" id="UP001239111"/>
    </source>
</evidence>
<name>A0ACC2P1K9_9HYME</name>
<keyword evidence="2" id="KW-1185">Reference proteome</keyword>